<dbReference type="Pfam" id="PF00487">
    <property type="entry name" value="FA_desaturase"/>
    <property type="match status" value="1"/>
</dbReference>
<keyword evidence="1" id="KW-1133">Transmembrane helix</keyword>
<comment type="caution">
    <text evidence="3">The sequence shown here is derived from an EMBL/GenBank/DDBJ whole genome shotgun (WGS) entry which is preliminary data.</text>
</comment>
<feature type="domain" description="Fatty acid desaturase" evidence="2">
    <location>
        <begin position="43"/>
        <end position="135"/>
    </location>
</feature>
<dbReference type="AlphaFoldDB" id="A0A348WB20"/>
<name>A0A348WB20_9RHOB</name>
<accession>A0A348WB20</accession>
<proteinExistence type="predicted"/>
<organism evidence="3 4">
    <name type="scientific">Roseovarius nubinhibens</name>
    <dbReference type="NCBI Taxonomy" id="314263"/>
    <lineage>
        <taxon>Bacteria</taxon>
        <taxon>Pseudomonadati</taxon>
        <taxon>Pseudomonadota</taxon>
        <taxon>Alphaproteobacteria</taxon>
        <taxon>Rhodobacterales</taxon>
        <taxon>Roseobacteraceae</taxon>
        <taxon>Roseovarius</taxon>
    </lineage>
</organism>
<gene>
    <name evidence="3" type="ORF">DCS45_07630</name>
</gene>
<feature type="transmembrane region" description="Helical" evidence="1">
    <location>
        <begin position="72"/>
        <end position="91"/>
    </location>
</feature>
<feature type="transmembrane region" description="Helical" evidence="1">
    <location>
        <begin position="21"/>
        <end position="52"/>
    </location>
</feature>
<evidence type="ECO:0000313" key="4">
    <source>
        <dbReference type="Proteomes" id="UP000264719"/>
    </source>
</evidence>
<dbReference type="Proteomes" id="UP000264719">
    <property type="component" value="Unassembled WGS sequence"/>
</dbReference>
<dbReference type="EMBL" id="DMVW01000078">
    <property type="protein sequence ID" value="HAR51732.1"/>
    <property type="molecule type" value="Genomic_DNA"/>
</dbReference>
<feature type="non-terminal residue" evidence="3">
    <location>
        <position position="149"/>
    </location>
</feature>
<evidence type="ECO:0000256" key="1">
    <source>
        <dbReference type="SAM" id="Phobius"/>
    </source>
</evidence>
<evidence type="ECO:0000313" key="3">
    <source>
        <dbReference type="EMBL" id="HAR51732.1"/>
    </source>
</evidence>
<keyword evidence="1" id="KW-0472">Membrane</keyword>
<dbReference type="InterPro" id="IPR005804">
    <property type="entry name" value="FA_desaturase_dom"/>
</dbReference>
<sequence>MGSGAPSLTRRRAVEWPTLAVLAGCYAAWGLCLFGLAGVHPGLALLALVPVLALHSSLSHEALHGHPTRHPVINAALLFPCLGLFIPYLRFKAQHFEHHRDSILTDPYDDPESNFLDPKVWARLPGWFRALLRFNNTLLGRIVIGPVLG</sequence>
<evidence type="ECO:0000259" key="2">
    <source>
        <dbReference type="Pfam" id="PF00487"/>
    </source>
</evidence>
<keyword evidence="1" id="KW-0812">Transmembrane</keyword>
<reference evidence="3 4" key="1">
    <citation type="journal article" date="2018" name="Nat. Biotechnol.">
        <title>A standardized bacterial taxonomy based on genome phylogeny substantially revises the tree of life.</title>
        <authorList>
            <person name="Parks D.H."/>
            <person name="Chuvochina M."/>
            <person name="Waite D.W."/>
            <person name="Rinke C."/>
            <person name="Skarshewski A."/>
            <person name="Chaumeil P.A."/>
            <person name="Hugenholtz P."/>
        </authorList>
    </citation>
    <scope>NUCLEOTIDE SEQUENCE [LARGE SCALE GENOMIC DNA]</scope>
    <source>
        <strain evidence="3">UBA9169</strain>
    </source>
</reference>
<protein>
    <submittedName>
        <fullName evidence="3">Fatty acid desaturase</fullName>
    </submittedName>
</protein>
<dbReference type="GO" id="GO:0006629">
    <property type="term" value="P:lipid metabolic process"/>
    <property type="evidence" value="ECO:0007669"/>
    <property type="project" value="InterPro"/>
</dbReference>